<keyword evidence="2" id="KW-0472">Membrane</keyword>
<evidence type="ECO:0000256" key="5">
    <source>
        <dbReference type="SAM" id="SignalP"/>
    </source>
</evidence>
<organism evidence="7 8">
    <name type="scientific">Paenimyroides tangerinum</name>
    <dbReference type="NCBI Taxonomy" id="2488728"/>
    <lineage>
        <taxon>Bacteria</taxon>
        <taxon>Pseudomonadati</taxon>
        <taxon>Bacteroidota</taxon>
        <taxon>Flavobacteriia</taxon>
        <taxon>Flavobacteriales</taxon>
        <taxon>Flavobacteriaceae</taxon>
        <taxon>Paenimyroides</taxon>
    </lineage>
</organism>
<evidence type="ECO:0000259" key="6">
    <source>
        <dbReference type="Pfam" id="PF14905"/>
    </source>
</evidence>
<evidence type="ECO:0000313" key="8">
    <source>
        <dbReference type="Proteomes" id="UP000275719"/>
    </source>
</evidence>
<dbReference type="Gene3D" id="2.40.170.20">
    <property type="entry name" value="TonB-dependent receptor, beta-barrel domain"/>
    <property type="match status" value="1"/>
</dbReference>
<dbReference type="InterPro" id="IPR008969">
    <property type="entry name" value="CarboxyPept-like_regulatory"/>
</dbReference>
<sequence>MKKLVFLFTFLITLISNAQNIELKGKVIDETKQPIEAVSVLLLQKKDSTVIQYAITDAVGNFLLKVKPMEQPSFLSLSYLGYEDKNIEFEKITESKDLGEISLTELSDMLAELVIVTDVPIRVKQDTLEFNASSFKVRPDANVEALLKELPGVEIDADKKITVNGQPVSQILVNGKPFFDKDGSVVMQNLPADIIKKIQVTDAKTKTEEFSGKRAKSENASINLTIDEKNNQGLFGKVMAGYGSDERYESSGLINYFKGNRKISVLASSNNINATGFSMDGVFDNMGGGRSQFNSFGGRSSGGLGTGSGTGITRTNMFGVNYSDQFFKKLDVNASYYLNDTRNENANRSRVVNLLPDGDFITESESNRTSDNLNHNANFNLEYKINPTTRLFVEPKISSSKNIIDSNSSSVSMDENGDLFNTNNVVGHSETETFNFTNSIQFNKKLNEKGQNLSVAFDNTNSNTSGFGRTNSETIFYQGTQSDDIRNQKNDTRSTNDNYTLSATYTQPVAKNTELNLGYTFNYSLDTDVLKTYNFDPLTNDFSQISDLYSSSTNNKSTASTPFVGVAYDTKKLFFDFRSGVQINDFQANAMYLNTDYRVGRKFVSPNVSTSLRFKFTDSKTLNFRYNYSVSNPTASQILPYERFNDPLNTFIGNADLDQTKNHSANLSFRDYNFQLRTGWTVGLSGNFYDSQIVATTVFDENRKRTTTYQNVSGAYSLGLYGNYNKSKKIDAHTFRYGIGASASYGLSKGFTNNELYENNPLRITSRIYGTWDYGEFLTIAPSYSLEYNNNTYSNLALDKTEYVVHRINLQTTTYWPKNLTWGNDFGYNYNTNIAPGFRKDFFLWNTSLGYDFLNETLTAKVKVYDILNQNIGTRRTVSPTAISDQENTVLKRYVMFSLTFKFDKFGTGKQSNERGPGNRGQRGDRPPGGMPRM</sequence>
<comment type="caution">
    <text evidence="7">The sequence shown here is derived from an EMBL/GenBank/DDBJ whole genome shotgun (WGS) entry which is preliminary data.</text>
</comment>
<dbReference type="AlphaFoldDB" id="A0A3P3WFF5"/>
<proteinExistence type="predicted"/>
<dbReference type="Proteomes" id="UP000275719">
    <property type="component" value="Unassembled WGS sequence"/>
</dbReference>
<accession>A0A3P3WFF5</accession>
<reference evidence="7 8" key="1">
    <citation type="submission" date="2018-11" db="EMBL/GenBank/DDBJ databases">
        <title>Flavobacterium sp. nov., YIM 102701-2 draft genome.</title>
        <authorList>
            <person name="Li G."/>
            <person name="Jiang Y."/>
        </authorList>
    </citation>
    <scope>NUCLEOTIDE SEQUENCE [LARGE SCALE GENOMIC DNA]</scope>
    <source>
        <strain evidence="7 8">YIM 102701-2</strain>
    </source>
</reference>
<evidence type="ECO:0000256" key="1">
    <source>
        <dbReference type="ARBA" id="ARBA00004442"/>
    </source>
</evidence>
<keyword evidence="7" id="KW-0675">Receptor</keyword>
<dbReference type="InterPro" id="IPR041700">
    <property type="entry name" value="OMP_b-brl_3"/>
</dbReference>
<keyword evidence="5" id="KW-0732">Signal</keyword>
<dbReference type="GO" id="GO:0009279">
    <property type="term" value="C:cell outer membrane"/>
    <property type="evidence" value="ECO:0007669"/>
    <property type="project" value="UniProtKB-SubCell"/>
</dbReference>
<evidence type="ECO:0000256" key="3">
    <source>
        <dbReference type="ARBA" id="ARBA00023237"/>
    </source>
</evidence>
<feature type="compositionally biased region" description="Basic and acidic residues" evidence="4">
    <location>
        <begin position="483"/>
        <end position="494"/>
    </location>
</feature>
<feature type="region of interest" description="Disordered" evidence="4">
    <location>
        <begin position="479"/>
        <end position="498"/>
    </location>
</feature>
<comment type="subcellular location">
    <subcellularLocation>
        <location evidence="1">Cell outer membrane</location>
    </subcellularLocation>
</comment>
<protein>
    <submittedName>
        <fullName evidence="7">TonB-dependent receptor</fullName>
    </submittedName>
</protein>
<dbReference type="OrthoDB" id="1682379at2"/>
<dbReference type="RefSeq" id="WP_125016571.1">
    <property type="nucleotide sequence ID" value="NZ_RQVQ01000002.1"/>
</dbReference>
<name>A0A3P3WFF5_9FLAO</name>
<feature type="signal peptide" evidence="5">
    <location>
        <begin position="1"/>
        <end position="18"/>
    </location>
</feature>
<keyword evidence="3" id="KW-0998">Cell outer membrane</keyword>
<evidence type="ECO:0000256" key="4">
    <source>
        <dbReference type="SAM" id="MobiDB-lite"/>
    </source>
</evidence>
<evidence type="ECO:0000256" key="2">
    <source>
        <dbReference type="ARBA" id="ARBA00023136"/>
    </source>
</evidence>
<gene>
    <name evidence="7" type="ORF">EG240_01170</name>
</gene>
<keyword evidence="8" id="KW-1185">Reference proteome</keyword>
<feature type="domain" description="Outer membrane protein beta-barrel" evidence="6">
    <location>
        <begin position="444"/>
        <end position="901"/>
    </location>
</feature>
<dbReference type="EMBL" id="RQVQ01000002">
    <property type="protein sequence ID" value="RRJ93117.1"/>
    <property type="molecule type" value="Genomic_DNA"/>
</dbReference>
<dbReference type="InterPro" id="IPR036942">
    <property type="entry name" value="Beta-barrel_TonB_sf"/>
</dbReference>
<dbReference type="Pfam" id="PF14905">
    <property type="entry name" value="OMP_b-brl_3"/>
    <property type="match status" value="1"/>
</dbReference>
<evidence type="ECO:0000313" key="7">
    <source>
        <dbReference type="EMBL" id="RRJ93117.1"/>
    </source>
</evidence>
<dbReference type="SUPFAM" id="SSF56935">
    <property type="entry name" value="Porins"/>
    <property type="match status" value="1"/>
</dbReference>
<feature type="region of interest" description="Disordered" evidence="4">
    <location>
        <begin position="908"/>
        <end position="934"/>
    </location>
</feature>
<dbReference type="SUPFAM" id="SSF49464">
    <property type="entry name" value="Carboxypeptidase regulatory domain-like"/>
    <property type="match status" value="1"/>
</dbReference>
<feature type="chain" id="PRO_5018132391" evidence="5">
    <location>
        <begin position="19"/>
        <end position="934"/>
    </location>
</feature>